<protein>
    <submittedName>
        <fullName evidence="2">Uncharacterized protein</fullName>
    </submittedName>
</protein>
<feature type="transmembrane region" description="Helical" evidence="1">
    <location>
        <begin position="142"/>
        <end position="159"/>
    </location>
</feature>
<feature type="transmembrane region" description="Helical" evidence="1">
    <location>
        <begin position="39"/>
        <end position="57"/>
    </location>
</feature>
<dbReference type="Proteomes" id="UP000321934">
    <property type="component" value="Chromosome"/>
</dbReference>
<sequence>MRDNYFLIKKRTFLDIYWHYIVVTIAMMFSIGFIKDESVIVQCLGIFDCSLISYIYLKIGKKFNIFYLIGFSILHETFLDCIYGVCIISYFIAVFACFKLKKSGLIRYFRLFNEDSKMLYMTSMCTFIICQESFLLINGRSVFYIFGEIIVSFALLRFYEMIFQKYNKKHDRFKNYANSSSDLLKNR</sequence>
<gene>
    <name evidence="2" type="ORF">Deia_00008</name>
</gene>
<keyword evidence="1" id="KW-0812">Transmembrane</keyword>
<keyword evidence="1" id="KW-0472">Membrane</keyword>
<reference evidence="2 3" key="1">
    <citation type="journal article" date="2019" name="ISME J.">
        <title>Deianiraea, an extracellular bacterium associated with the ciliate Paramecium, suggests an alternative scenario for the evolution of Rickettsiales.</title>
        <authorList>
            <person name="Castelli M."/>
            <person name="Sabaneyeva E."/>
            <person name="Lanzoni O."/>
            <person name="Lebedeva N."/>
            <person name="Floriano A.M."/>
            <person name="Gaiarsa S."/>
            <person name="Benken K."/>
            <person name="Modeo L."/>
            <person name="Bandi C."/>
            <person name="Potekhin A."/>
            <person name="Sassera D."/>
            <person name="Petroni G."/>
        </authorList>
    </citation>
    <scope>NUCLEOTIDE SEQUENCE [LARGE SCALE GENOMIC DNA]</scope>
    <source>
        <strain evidence="2">CyL4-1</strain>
    </source>
</reference>
<name>A0A5B8XBU1_9RICK</name>
<keyword evidence="1" id="KW-1133">Transmembrane helix</keyword>
<feature type="transmembrane region" description="Helical" evidence="1">
    <location>
        <begin position="77"/>
        <end position="98"/>
    </location>
</feature>
<organism evidence="2 3">
    <name type="scientific">Candidatus Deianiraea vastatrix</name>
    <dbReference type="NCBI Taxonomy" id="2163644"/>
    <lineage>
        <taxon>Bacteria</taxon>
        <taxon>Pseudomonadati</taxon>
        <taxon>Pseudomonadota</taxon>
        <taxon>Alphaproteobacteria</taxon>
        <taxon>Rickettsiales</taxon>
        <taxon>Candidatus Deianiraeaceae</taxon>
        <taxon>Candidatus Deianiraea</taxon>
    </lineage>
</organism>
<proteinExistence type="predicted"/>
<evidence type="ECO:0000313" key="3">
    <source>
        <dbReference type="Proteomes" id="UP000321934"/>
    </source>
</evidence>
<dbReference type="AlphaFoldDB" id="A0A5B8XBU1"/>
<dbReference type="RefSeq" id="WP_146820136.1">
    <property type="nucleotide sequence ID" value="NZ_CP029077.1"/>
</dbReference>
<dbReference type="EMBL" id="CP029077">
    <property type="protein sequence ID" value="QED22822.1"/>
    <property type="molecule type" value="Genomic_DNA"/>
</dbReference>
<feature type="transmembrane region" description="Helical" evidence="1">
    <location>
        <begin position="118"/>
        <end position="136"/>
    </location>
</feature>
<evidence type="ECO:0000256" key="1">
    <source>
        <dbReference type="SAM" id="Phobius"/>
    </source>
</evidence>
<evidence type="ECO:0000313" key="2">
    <source>
        <dbReference type="EMBL" id="QED22822.1"/>
    </source>
</evidence>
<keyword evidence="3" id="KW-1185">Reference proteome</keyword>
<feature type="transmembrane region" description="Helical" evidence="1">
    <location>
        <begin position="16"/>
        <end position="34"/>
    </location>
</feature>
<accession>A0A5B8XBU1</accession>